<evidence type="ECO:0000256" key="1">
    <source>
        <dbReference type="ARBA" id="ARBA00001974"/>
    </source>
</evidence>
<reference evidence="7 8" key="1">
    <citation type="submission" date="2009-03" db="EMBL/GenBank/DDBJ databases">
        <title>Comparison of the complete genome sequences of Rhodococcus erythropolis PR4 and Rhodococcus opacus B4.</title>
        <authorList>
            <person name="Takarada H."/>
            <person name="Sekine M."/>
            <person name="Hosoyama A."/>
            <person name="Yamada R."/>
            <person name="Fujisawa T."/>
            <person name="Omata S."/>
            <person name="Shimizu A."/>
            <person name="Tsukatani N."/>
            <person name="Tanikawa S."/>
            <person name="Fujita N."/>
            <person name="Harayama S."/>
        </authorList>
    </citation>
    <scope>NUCLEOTIDE SEQUENCE [LARGE SCALE GENOMIC DNA]</scope>
    <source>
        <strain evidence="7 8">B4</strain>
    </source>
</reference>
<name>C1B5R6_RHOOB</name>
<dbReference type="InterPro" id="IPR036188">
    <property type="entry name" value="FAD/NAD-bd_sf"/>
</dbReference>
<evidence type="ECO:0000256" key="2">
    <source>
        <dbReference type="ARBA" id="ARBA00022630"/>
    </source>
</evidence>
<keyword evidence="3" id="KW-0274">FAD</keyword>
<dbReference type="Gene3D" id="3.30.390.30">
    <property type="match status" value="1"/>
</dbReference>
<accession>C1B5R6</accession>
<dbReference type="HOGENOM" id="CLU_003291_4_0_11"/>
<feature type="domain" description="FAD/NAD(P)-binding" evidence="5">
    <location>
        <begin position="4"/>
        <end position="300"/>
    </location>
</feature>
<dbReference type="SUPFAM" id="SSF55424">
    <property type="entry name" value="FAD/NAD-linked reductases, dimerisation (C-terminal) domain"/>
    <property type="match status" value="1"/>
</dbReference>
<dbReference type="PANTHER" id="PTHR43557:SF2">
    <property type="entry name" value="RIESKE DOMAIN-CONTAINING PROTEIN-RELATED"/>
    <property type="match status" value="1"/>
</dbReference>
<dbReference type="PRINTS" id="PR00411">
    <property type="entry name" value="PNDRDTASEI"/>
</dbReference>
<evidence type="ECO:0000313" key="8">
    <source>
        <dbReference type="Proteomes" id="UP000002212"/>
    </source>
</evidence>
<dbReference type="GO" id="GO:0016651">
    <property type="term" value="F:oxidoreductase activity, acting on NAD(P)H"/>
    <property type="evidence" value="ECO:0007669"/>
    <property type="project" value="TreeGrafter"/>
</dbReference>
<dbReference type="AlphaFoldDB" id="C1B5R6"/>
<dbReference type="PRINTS" id="PR00368">
    <property type="entry name" value="FADPNR"/>
</dbReference>
<dbReference type="InterPro" id="IPR028202">
    <property type="entry name" value="Reductase_C"/>
</dbReference>
<dbReference type="EMBL" id="AP011115">
    <property type="protein sequence ID" value="BAH55327.1"/>
    <property type="molecule type" value="Genomic_DNA"/>
</dbReference>
<dbReference type="STRING" id="632772.ROP_70800"/>
<comment type="cofactor">
    <cofactor evidence="1">
        <name>FAD</name>
        <dbReference type="ChEBI" id="CHEBI:57692"/>
    </cofactor>
</comment>
<keyword evidence="2" id="KW-0285">Flavoprotein</keyword>
<evidence type="ECO:0000256" key="4">
    <source>
        <dbReference type="ARBA" id="ARBA00023002"/>
    </source>
</evidence>
<evidence type="ECO:0000259" key="6">
    <source>
        <dbReference type="Pfam" id="PF14759"/>
    </source>
</evidence>
<dbReference type="PANTHER" id="PTHR43557">
    <property type="entry name" value="APOPTOSIS-INDUCING FACTOR 1"/>
    <property type="match status" value="1"/>
</dbReference>
<dbReference type="RefSeq" id="WP_015890750.1">
    <property type="nucleotide sequence ID" value="NC_012522.1"/>
</dbReference>
<evidence type="ECO:0000259" key="5">
    <source>
        <dbReference type="Pfam" id="PF07992"/>
    </source>
</evidence>
<evidence type="ECO:0000313" key="7">
    <source>
        <dbReference type="EMBL" id="BAH55327.1"/>
    </source>
</evidence>
<dbReference type="GO" id="GO:0005737">
    <property type="term" value="C:cytoplasm"/>
    <property type="evidence" value="ECO:0007669"/>
    <property type="project" value="TreeGrafter"/>
</dbReference>
<keyword evidence="4" id="KW-0560">Oxidoreductase</keyword>
<dbReference type="InterPro" id="IPR050446">
    <property type="entry name" value="FAD-oxidoreductase/Apoptosis"/>
</dbReference>
<dbReference type="InterPro" id="IPR023753">
    <property type="entry name" value="FAD/NAD-binding_dom"/>
</dbReference>
<dbReference type="OrthoDB" id="4213189at2"/>
<dbReference type="KEGG" id="rop:ROP_70800"/>
<dbReference type="InterPro" id="IPR016156">
    <property type="entry name" value="FAD/NAD-linked_Rdtase_dimer_sf"/>
</dbReference>
<sequence>MPAMVIVGAGECGARAAAELRAGGWDGRIELIGAERHLPYERPPLSKAALLADHDPVPLSAYDAAALRDLDIIHHTGVEVTDLDREQREVVLAGGERIEYERVLLATGATPRMLPMTAGFHRAHTLRTHDDALRLRTQLRSATRVTVIGGGFIGLELAAAARSLGCEVTLLEVADRLLGRAVPAEVAALVHARHVEAGVSVRCGVSLTEITETSSGTTVTLGDSTTVDGDILVIGIGAVPETTLAEKTGLHVDNGITVDHRLATSDPRIFAAGDCSSFPHPLYEGRRIRLEAWRNAQDQAVVAAHNMIGGDRTYDAVPWFWSDQYDVSLQVAGLPAEAATEVVRSRPDGVHIRYGIDGTGRLVSAAAVGTGNSVAKDIRLAEMAIAKRVVADPAALADPTVNFKHFLR</sequence>
<evidence type="ECO:0000256" key="3">
    <source>
        <dbReference type="ARBA" id="ARBA00022827"/>
    </source>
</evidence>
<dbReference type="Pfam" id="PF07992">
    <property type="entry name" value="Pyr_redox_2"/>
    <property type="match status" value="1"/>
</dbReference>
<proteinExistence type="predicted"/>
<feature type="domain" description="Reductase C-terminal" evidence="6">
    <location>
        <begin position="319"/>
        <end position="406"/>
    </location>
</feature>
<dbReference type="SUPFAM" id="SSF51905">
    <property type="entry name" value="FAD/NAD(P)-binding domain"/>
    <property type="match status" value="2"/>
</dbReference>
<dbReference type="Pfam" id="PF14759">
    <property type="entry name" value="Reductase_C"/>
    <property type="match status" value="1"/>
</dbReference>
<dbReference type="Proteomes" id="UP000002212">
    <property type="component" value="Chromosome"/>
</dbReference>
<dbReference type="Gene3D" id="3.50.50.60">
    <property type="entry name" value="FAD/NAD(P)-binding domain"/>
    <property type="match status" value="2"/>
</dbReference>
<gene>
    <name evidence="7" type="ordered locus">ROP_70800</name>
</gene>
<protein>
    <submittedName>
        <fullName evidence="7">Ferredoxin reductase</fullName>
    </submittedName>
</protein>
<organism evidence="7 8">
    <name type="scientific">Rhodococcus opacus (strain B4)</name>
    <dbReference type="NCBI Taxonomy" id="632772"/>
    <lineage>
        <taxon>Bacteria</taxon>
        <taxon>Bacillati</taxon>
        <taxon>Actinomycetota</taxon>
        <taxon>Actinomycetes</taxon>
        <taxon>Mycobacteriales</taxon>
        <taxon>Nocardiaceae</taxon>
        <taxon>Rhodococcus</taxon>
    </lineage>
</organism>
<dbReference type="PATRIC" id="fig|632772.20.peg.7388"/>